<evidence type="ECO:0000256" key="8">
    <source>
        <dbReference type="ARBA" id="ARBA00023136"/>
    </source>
</evidence>
<gene>
    <name evidence="10" type="ORF">M0813_28567</name>
</gene>
<dbReference type="InterPro" id="IPR023601">
    <property type="entry name" value="Golgi_SNAP_su1"/>
</dbReference>
<keyword evidence="3" id="KW-0813">Transport</keyword>
<keyword evidence="5" id="KW-0653">Protein transport</keyword>
<keyword evidence="11" id="KW-1185">Reference proteome</keyword>
<comment type="subcellular location">
    <subcellularLocation>
        <location evidence="1">Golgi apparatus membrane</location>
        <topology evidence="1">Single-pass type IV membrane protein</topology>
    </subcellularLocation>
</comment>
<dbReference type="PANTHER" id="PTHR21094">
    <property type="entry name" value="GOS-28 SNARE- RELATED"/>
    <property type="match status" value="1"/>
</dbReference>
<protein>
    <submittedName>
        <fullName evidence="10">Golgi snap receptor complex member 1</fullName>
    </submittedName>
</protein>
<evidence type="ECO:0000256" key="5">
    <source>
        <dbReference type="ARBA" id="ARBA00022927"/>
    </source>
</evidence>
<evidence type="ECO:0000256" key="2">
    <source>
        <dbReference type="ARBA" id="ARBA00008473"/>
    </source>
</evidence>
<dbReference type="EMBL" id="JAOAOG010000256">
    <property type="protein sequence ID" value="KAJ6235734.1"/>
    <property type="molecule type" value="Genomic_DNA"/>
</dbReference>
<evidence type="ECO:0000313" key="10">
    <source>
        <dbReference type="EMBL" id="KAJ6235734.1"/>
    </source>
</evidence>
<keyword evidence="8 9" id="KW-0472">Membrane</keyword>
<evidence type="ECO:0000256" key="3">
    <source>
        <dbReference type="ARBA" id="ARBA00022448"/>
    </source>
</evidence>
<evidence type="ECO:0000313" key="11">
    <source>
        <dbReference type="Proteomes" id="UP001150062"/>
    </source>
</evidence>
<dbReference type="Pfam" id="PF12352">
    <property type="entry name" value="V-SNARE_C"/>
    <property type="match status" value="1"/>
</dbReference>
<proteinExistence type="inferred from homology"/>
<accession>A0ABQ8XTJ4</accession>
<evidence type="ECO:0000256" key="9">
    <source>
        <dbReference type="SAM" id="Phobius"/>
    </source>
</evidence>
<dbReference type="PANTHER" id="PTHR21094:SF2">
    <property type="entry name" value="GOLGI SNAP RECEPTOR COMPLEX MEMBER 1"/>
    <property type="match status" value="1"/>
</dbReference>
<keyword evidence="6 9" id="KW-1133">Transmembrane helix</keyword>
<comment type="caution">
    <text evidence="10">The sequence shown here is derived from an EMBL/GenBank/DDBJ whole genome shotgun (WGS) entry which is preliminary data.</text>
</comment>
<keyword evidence="4 9" id="KW-0812">Transmembrane</keyword>
<reference evidence="10" key="1">
    <citation type="submission" date="2022-08" db="EMBL/GenBank/DDBJ databases">
        <title>Novel sulfate-reducing endosymbionts in the free-living metamonad Anaeramoeba.</title>
        <authorList>
            <person name="Jerlstrom-Hultqvist J."/>
            <person name="Cepicka I."/>
            <person name="Gallot-Lavallee L."/>
            <person name="Salas-Leiva D."/>
            <person name="Curtis B.A."/>
            <person name="Zahonova K."/>
            <person name="Pipaliya S."/>
            <person name="Dacks J."/>
            <person name="Roger A.J."/>
        </authorList>
    </citation>
    <scope>NUCLEOTIDE SEQUENCE</scope>
    <source>
        <strain evidence="10">Schooner1</strain>
    </source>
</reference>
<evidence type="ECO:0000256" key="6">
    <source>
        <dbReference type="ARBA" id="ARBA00022989"/>
    </source>
</evidence>
<keyword evidence="10" id="KW-0675">Receptor</keyword>
<dbReference type="Proteomes" id="UP001150062">
    <property type="component" value="Unassembled WGS sequence"/>
</dbReference>
<evidence type="ECO:0000256" key="4">
    <source>
        <dbReference type="ARBA" id="ARBA00022692"/>
    </source>
</evidence>
<comment type="similarity">
    <text evidence="2">Belongs to the GOSR1 family.</text>
</comment>
<organism evidence="10 11">
    <name type="scientific">Anaeramoeba flamelloides</name>
    <dbReference type="NCBI Taxonomy" id="1746091"/>
    <lineage>
        <taxon>Eukaryota</taxon>
        <taxon>Metamonada</taxon>
        <taxon>Anaeramoebidae</taxon>
        <taxon>Anaeramoeba</taxon>
    </lineage>
</organism>
<feature type="transmembrane region" description="Helical" evidence="9">
    <location>
        <begin position="231"/>
        <end position="249"/>
    </location>
</feature>
<name>A0ABQ8XTJ4_9EUKA</name>
<evidence type="ECO:0000256" key="1">
    <source>
        <dbReference type="ARBA" id="ARBA00004409"/>
    </source>
</evidence>
<sequence>MSLELDISNTNEVQSLKNQIQNLKNQLEIKISKFSKSALSDKHFDSDLDNLFVEEDLNKENLRLLNKPDIEENTNLSQEISFLIEQFEQAINTLELHSQTSESNELLYQIQRNQQILFSFQQEYQKNRNIIKEKKEKFDLFHGNTRNKDNNISTEIDRSTENLLRERASLVGSNKAIDQVLGQAGSVHDKTKQQGNSFKNIGSKMGSARNKFPTVNTVIQKIKSKKNRDNLILGIVVAICLIILVWYWWAKK</sequence>
<evidence type="ECO:0000256" key="7">
    <source>
        <dbReference type="ARBA" id="ARBA00023034"/>
    </source>
</evidence>
<keyword evidence="7" id="KW-0333">Golgi apparatus</keyword>